<evidence type="ECO:0000256" key="1">
    <source>
        <dbReference type="SAM" id="MobiDB-lite"/>
    </source>
</evidence>
<organism evidence="2 3">
    <name type="scientific">Pelomonas lactea</name>
    <dbReference type="NCBI Taxonomy" id="3299030"/>
    <lineage>
        <taxon>Bacteria</taxon>
        <taxon>Pseudomonadati</taxon>
        <taxon>Pseudomonadota</taxon>
        <taxon>Betaproteobacteria</taxon>
        <taxon>Burkholderiales</taxon>
        <taxon>Sphaerotilaceae</taxon>
        <taxon>Roseateles</taxon>
    </lineage>
</organism>
<comment type="caution">
    <text evidence="2">The sequence shown here is derived from an EMBL/GenBank/DDBJ whole genome shotgun (WGS) entry which is preliminary data.</text>
</comment>
<gene>
    <name evidence="2" type="ORF">ACG04Q_23030</name>
</gene>
<keyword evidence="3" id="KW-1185">Reference proteome</keyword>
<evidence type="ECO:0008006" key="4">
    <source>
        <dbReference type="Google" id="ProtNLM"/>
    </source>
</evidence>
<dbReference type="Proteomes" id="UP001606302">
    <property type="component" value="Unassembled WGS sequence"/>
</dbReference>
<name>A0ABW7GR97_9BURK</name>
<accession>A0ABW7GR97</accession>
<evidence type="ECO:0000313" key="2">
    <source>
        <dbReference type="EMBL" id="MFG6464463.1"/>
    </source>
</evidence>
<reference evidence="2 3" key="1">
    <citation type="submission" date="2024-08" db="EMBL/GenBank/DDBJ databases">
        <authorList>
            <person name="Lu H."/>
        </authorList>
    </citation>
    <scope>NUCLEOTIDE SEQUENCE [LARGE SCALE GENOMIC DNA]</scope>
    <source>
        <strain evidence="2 3">DXS20W</strain>
    </source>
</reference>
<proteinExistence type="predicted"/>
<sequence>MSERLRQQLSARLAKPRRVFVTPGGDEFAAWCRDMPGTAVELIVSARALHELVAEPGLPLADLDAVQAYAQQQFAHYFGAAAQRFAVAPWQLGEAVGASALHGLDLAALRAQAEAAGVRVAAVRPAWAAWLASLPAATRAGSGRAVWHEGSVAVVIQLDRGRVTALQSRRVNTLADLGTDAPLAVGTPADALAPQPGPATPQPDFLPRSGRSPLAWPLAATGALVLATAAWSAVESHRALDVAQAARDRVAALRPAAAPKPAARRAEPADNRSALEARALLAMPWEPLLTRVETAGADAKTIAWLGLDASAGRGELRLEGLTPDKLLALQLAEQLGTTPGWRQVVLSRFSAAETGLTGQRFEINARVATGGGS</sequence>
<dbReference type="EMBL" id="JBIGHX010000010">
    <property type="protein sequence ID" value="MFG6464463.1"/>
    <property type="molecule type" value="Genomic_DNA"/>
</dbReference>
<evidence type="ECO:0000313" key="3">
    <source>
        <dbReference type="Proteomes" id="UP001606302"/>
    </source>
</evidence>
<protein>
    <recommendedName>
        <fullName evidence="4">PilN domain-containing protein</fullName>
    </recommendedName>
</protein>
<feature type="region of interest" description="Disordered" evidence="1">
    <location>
        <begin position="186"/>
        <end position="207"/>
    </location>
</feature>